<proteinExistence type="predicted"/>
<name>A0A0R1M9U7_9LACO</name>
<dbReference type="Gene3D" id="3.30.110.70">
    <property type="entry name" value="Hypothetical protein apc22750. Chain B"/>
    <property type="match status" value="1"/>
</dbReference>
<dbReference type="PATRIC" id="fig|1423777.3.peg.1208"/>
<evidence type="ECO:0000313" key="1">
    <source>
        <dbReference type="EMBL" id="KRL04944.1"/>
    </source>
</evidence>
<sequence>MILGVVNATIKKTLTAEQIDEVDCYDDLYDQVKTKLIERTVAKNGDGIISVHFVPQIVNVAIGPKYVLLHGYGTAISLPNK</sequence>
<organism evidence="1 2">
    <name type="scientific">Liquorilactobacillus oeni DSM 19972</name>
    <dbReference type="NCBI Taxonomy" id="1423777"/>
    <lineage>
        <taxon>Bacteria</taxon>
        <taxon>Bacillati</taxon>
        <taxon>Bacillota</taxon>
        <taxon>Bacilli</taxon>
        <taxon>Lactobacillales</taxon>
        <taxon>Lactobacillaceae</taxon>
        <taxon>Liquorilactobacillus</taxon>
    </lineage>
</organism>
<accession>A0A0R1M9U7</accession>
<comment type="caution">
    <text evidence="1">The sequence shown here is derived from an EMBL/GenBank/DDBJ whole genome shotgun (WGS) entry which is preliminary data.</text>
</comment>
<dbReference type="STRING" id="1423777.FD46_GL001168"/>
<keyword evidence="2" id="KW-1185">Reference proteome</keyword>
<protein>
    <submittedName>
        <fullName evidence="1">Uncharacterized protein</fullName>
    </submittedName>
</protein>
<dbReference type="AlphaFoldDB" id="A0A0R1M9U7"/>
<gene>
    <name evidence="1" type="ORF">FD46_GL001168</name>
</gene>
<dbReference type="Proteomes" id="UP000051686">
    <property type="component" value="Unassembled WGS sequence"/>
</dbReference>
<reference evidence="1 2" key="1">
    <citation type="journal article" date="2015" name="Genome Announc.">
        <title>Expanding the biotechnology potential of lactobacilli through comparative genomics of 213 strains and associated genera.</title>
        <authorList>
            <person name="Sun Z."/>
            <person name="Harris H.M."/>
            <person name="McCann A."/>
            <person name="Guo C."/>
            <person name="Argimon S."/>
            <person name="Zhang W."/>
            <person name="Yang X."/>
            <person name="Jeffery I.B."/>
            <person name="Cooney J.C."/>
            <person name="Kagawa T.F."/>
            <person name="Liu W."/>
            <person name="Song Y."/>
            <person name="Salvetti E."/>
            <person name="Wrobel A."/>
            <person name="Rasinkangas P."/>
            <person name="Parkhill J."/>
            <person name="Rea M.C."/>
            <person name="O'Sullivan O."/>
            <person name="Ritari J."/>
            <person name="Douillard F.P."/>
            <person name="Paul Ross R."/>
            <person name="Yang R."/>
            <person name="Briner A.E."/>
            <person name="Felis G.E."/>
            <person name="de Vos W.M."/>
            <person name="Barrangou R."/>
            <person name="Klaenhammer T.R."/>
            <person name="Caufield P.W."/>
            <person name="Cui Y."/>
            <person name="Zhang H."/>
            <person name="O'Toole P.W."/>
        </authorList>
    </citation>
    <scope>NUCLEOTIDE SEQUENCE [LARGE SCALE GENOMIC DNA]</scope>
    <source>
        <strain evidence="1 2">DSM 19972</strain>
    </source>
</reference>
<evidence type="ECO:0000313" key="2">
    <source>
        <dbReference type="Proteomes" id="UP000051686"/>
    </source>
</evidence>
<dbReference type="InterPro" id="IPR035439">
    <property type="entry name" value="UPF0145_dom_sf"/>
</dbReference>
<dbReference type="SUPFAM" id="SSF117782">
    <property type="entry name" value="YbjQ-like"/>
    <property type="match status" value="1"/>
</dbReference>
<dbReference type="EMBL" id="AZEH01000037">
    <property type="protein sequence ID" value="KRL04944.1"/>
    <property type="molecule type" value="Genomic_DNA"/>
</dbReference>